<feature type="chain" id="PRO_5040150773" description="C-type lectin domain-containing protein" evidence="1">
    <location>
        <begin position="25"/>
        <end position="242"/>
    </location>
</feature>
<feature type="non-terminal residue" evidence="3">
    <location>
        <position position="242"/>
    </location>
</feature>
<feature type="domain" description="C-type lectin" evidence="2">
    <location>
        <begin position="105"/>
        <end position="225"/>
    </location>
</feature>
<dbReference type="EMBL" id="WJQU01000002">
    <property type="protein sequence ID" value="KAJ6640872.1"/>
    <property type="molecule type" value="Genomic_DNA"/>
</dbReference>
<evidence type="ECO:0000313" key="4">
    <source>
        <dbReference type="Proteomes" id="UP001151699"/>
    </source>
</evidence>
<dbReference type="AlphaFoldDB" id="A0A9Q0S0C8"/>
<dbReference type="InterPro" id="IPR016187">
    <property type="entry name" value="CTDL_fold"/>
</dbReference>
<dbReference type="Gene3D" id="3.10.100.10">
    <property type="entry name" value="Mannose-Binding Protein A, subunit A"/>
    <property type="match status" value="1"/>
</dbReference>
<evidence type="ECO:0000256" key="1">
    <source>
        <dbReference type="SAM" id="SignalP"/>
    </source>
</evidence>
<organism evidence="3 4">
    <name type="scientific">Pseudolycoriella hygida</name>
    <dbReference type="NCBI Taxonomy" id="35572"/>
    <lineage>
        <taxon>Eukaryota</taxon>
        <taxon>Metazoa</taxon>
        <taxon>Ecdysozoa</taxon>
        <taxon>Arthropoda</taxon>
        <taxon>Hexapoda</taxon>
        <taxon>Insecta</taxon>
        <taxon>Pterygota</taxon>
        <taxon>Neoptera</taxon>
        <taxon>Endopterygota</taxon>
        <taxon>Diptera</taxon>
        <taxon>Nematocera</taxon>
        <taxon>Sciaroidea</taxon>
        <taxon>Sciaridae</taxon>
        <taxon>Pseudolycoriella</taxon>
    </lineage>
</organism>
<proteinExistence type="predicted"/>
<dbReference type="InterPro" id="IPR001304">
    <property type="entry name" value="C-type_lectin-like"/>
</dbReference>
<evidence type="ECO:0000259" key="2">
    <source>
        <dbReference type="PROSITE" id="PS50041"/>
    </source>
</evidence>
<dbReference type="Pfam" id="PF00059">
    <property type="entry name" value="Lectin_C"/>
    <property type="match status" value="1"/>
</dbReference>
<reference evidence="3" key="1">
    <citation type="submission" date="2022-07" db="EMBL/GenBank/DDBJ databases">
        <authorList>
            <person name="Trinca V."/>
            <person name="Uliana J.V.C."/>
            <person name="Torres T.T."/>
            <person name="Ward R.J."/>
            <person name="Monesi N."/>
        </authorList>
    </citation>
    <scope>NUCLEOTIDE SEQUENCE</scope>
    <source>
        <strain evidence="3">HSMRA1968</strain>
        <tissue evidence="3">Whole embryos</tissue>
    </source>
</reference>
<dbReference type="InterPro" id="IPR016186">
    <property type="entry name" value="C-type_lectin-like/link_sf"/>
</dbReference>
<protein>
    <recommendedName>
        <fullName evidence="2">C-type lectin domain-containing protein</fullName>
    </recommendedName>
</protein>
<accession>A0A9Q0S0C8</accession>
<feature type="signal peptide" evidence="1">
    <location>
        <begin position="1"/>
        <end position="24"/>
    </location>
</feature>
<name>A0A9Q0S0C8_9DIPT</name>
<keyword evidence="4" id="KW-1185">Reference proteome</keyword>
<sequence>MAKIIPFRLIVLIAFVFKFQGIEGIWSIEPSTPQFCLYDAFIPSKPINGKKKQELLNKMAKTISFLLIMLIAFVFKFQGIEGVWSIEPSTSQSCPQDAFIPSKPINGKVYLFPSLAADRRLDWYDTRGYCAKHCAEMATVLSEDENTRLLEFIKEIGFGTDIWLGAEINNREKFTTWNNGEPATYQPQKIGEYDQLGHTCASNWDINQRGFCNDLCMVKRLAVCQRNANWKVCPHQCNRYDH</sequence>
<gene>
    <name evidence="3" type="ORF">Bhyg_05805</name>
</gene>
<evidence type="ECO:0000313" key="3">
    <source>
        <dbReference type="EMBL" id="KAJ6640872.1"/>
    </source>
</evidence>
<dbReference type="CDD" id="cd00037">
    <property type="entry name" value="CLECT"/>
    <property type="match status" value="1"/>
</dbReference>
<dbReference type="Proteomes" id="UP001151699">
    <property type="component" value="Chromosome B"/>
</dbReference>
<dbReference type="SUPFAM" id="SSF56436">
    <property type="entry name" value="C-type lectin-like"/>
    <property type="match status" value="1"/>
</dbReference>
<keyword evidence="1" id="KW-0732">Signal</keyword>
<comment type="caution">
    <text evidence="3">The sequence shown here is derived from an EMBL/GenBank/DDBJ whole genome shotgun (WGS) entry which is preliminary data.</text>
</comment>
<dbReference type="PROSITE" id="PS50041">
    <property type="entry name" value="C_TYPE_LECTIN_2"/>
    <property type="match status" value="1"/>
</dbReference>
<dbReference type="SMART" id="SM00034">
    <property type="entry name" value="CLECT"/>
    <property type="match status" value="1"/>
</dbReference>